<accession>A0A2A6B2Z2</accession>
<protein>
    <submittedName>
        <fullName evidence="1">G protein-coupled receptor</fullName>
    </submittedName>
</protein>
<dbReference type="Pfam" id="PF10327">
    <property type="entry name" value="7TM_GPCR_Sri"/>
    <property type="match status" value="1"/>
</dbReference>
<dbReference type="EnsemblMetazoa" id="PPA43054.1">
    <property type="protein sequence ID" value="PPA43054.1"/>
    <property type="gene ID" value="WBGene00281423"/>
</dbReference>
<gene>
    <name evidence="1" type="primary">WBGene00281423</name>
</gene>
<keyword evidence="2" id="KW-1185">Reference proteome</keyword>
<dbReference type="AlphaFoldDB" id="A0A2A6B2Z2"/>
<reference evidence="1" key="2">
    <citation type="submission" date="2022-06" db="UniProtKB">
        <authorList>
            <consortium name="EnsemblMetazoa"/>
        </authorList>
    </citation>
    <scope>IDENTIFICATION</scope>
    <source>
        <strain evidence="1">PS312</strain>
    </source>
</reference>
<dbReference type="Proteomes" id="UP000005239">
    <property type="component" value="Unassembled WGS sequence"/>
</dbReference>
<sequence length="285" mass="32662">MNADFKPTPFETILHISLQVMGLLSIVISIPPMVYLLSKDAKIKINQFRWLMFSIVVSFCPSDDSCVPVLQISGLLSDLQLSIVFAPYPLLPHIAFWADGLLVHIHRRAIVYLMALIIFFIFVWVTTMLLAFLFRLTAVMWNSPCHISFPISDAYILDKVPEIQFVLQTPGFIYFTKMDKFYFAIIGMIHVVVCTVFYVVVFFAIFVIINVALLRVRHVMSASTRAMHYMMIKSLVSQMILPLFSMLLPVLIIAVSIRFGSDGDRVNHQCSFLRYRVIEIIIIKV</sequence>
<proteinExistence type="predicted"/>
<dbReference type="PANTHER" id="PTHR45830">
    <property type="entry name" value="SERPENTINE RECEPTOR, CLASS I"/>
    <property type="match status" value="1"/>
</dbReference>
<evidence type="ECO:0000313" key="1">
    <source>
        <dbReference type="EnsemblMetazoa" id="PPA43054.1"/>
    </source>
</evidence>
<dbReference type="PANTHER" id="PTHR45830:SF15">
    <property type="entry name" value="SERPENTINE RECEPTOR, CLASS I"/>
    <property type="match status" value="1"/>
</dbReference>
<evidence type="ECO:0000313" key="2">
    <source>
        <dbReference type="Proteomes" id="UP000005239"/>
    </source>
</evidence>
<reference evidence="2" key="1">
    <citation type="journal article" date="2008" name="Nat. Genet.">
        <title>The Pristionchus pacificus genome provides a unique perspective on nematode lifestyle and parasitism.</title>
        <authorList>
            <person name="Dieterich C."/>
            <person name="Clifton S.W."/>
            <person name="Schuster L.N."/>
            <person name="Chinwalla A."/>
            <person name="Delehaunty K."/>
            <person name="Dinkelacker I."/>
            <person name="Fulton L."/>
            <person name="Fulton R."/>
            <person name="Godfrey J."/>
            <person name="Minx P."/>
            <person name="Mitreva M."/>
            <person name="Roeseler W."/>
            <person name="Tian H."/>
            <person name="Witte H."/>
            <person name="Yang S.P."/>
            <person name="Wilson R.K."/>
            <person name="Sommer R.J."/>
        </authorList>
    </citation>
    <scope>NUCLEOTIDE SEQUENCE [LARGE SCALE GENOMIC DNA]</scope>
    <source>
        <strain evidence="2">PS312</strain>
    </source>
</reference>
<accession>A0A8R1UZP0</accession>
<dbReference type="InterPro" id="IPR019429">
    <property type="entry name" value="7TM_GPCR_serpentine_rcpt_Sri"/>
</dbReference>
<organism evidence="1 2">
    <name type="scientific">Pristionchus pacificus</name>
    <name type="common">Parasitic nematode worm</name>
    <dbReference type="NCBI Taxonomy" id="54126"/>
    <lineage>
        <taxon>Eukaryota</taxon>
        <taxon>Metazoa</taxon>
        <taxon>Ecdysozoa</taxon>
        <taxon>Nematoda</taxon>
        <taxon>Chromadorea</taxon>
        <taxon>Rhabditida</taxon>
        <taxon>Rhabditina</taxon>
        <taxon>Diplogasteromorpha</taxon>
        <taxon>Diplogasteroidea</taxon>
        <taxon>Neodiplogasteridae</taxon>
        <taxon>Pristionchus</taxon>
    </lineage>
</organism>
<name>A0A2A6B2Z2_PRIPA</name>
<dbReference type="Pfam" id="PF10318">
    <property type="entry name" value="7TM_GPCR_Srh"/>
    <property type="match status" value="1"/>
</dbReference>
<dbReference type="InterPro" id="IPR019422">
    <property type="entry name" value="7TM_GPCR_serpentine_rcpt_Srh"/>
</dbReference>